<dbReference type="RefSeq" id="WP_203655885.1">
    <property type="nucleotide sequence ID" value="NZ_BONR01000003.1"/>
</dbReference>
<keyword evidence="5" id="KW-0804">Transcription</keyword>
<evidence type="ECO:0000256" key="3">
    <source>
        <dbReference type="ARBA" id="ARBA00023082"/>
    </source>
</evidence>
<evidence type="ECO:0000256" key="5">
    <source>
        <dbReference type="ARBA" id="ARBA00023163"/>
    </source>
</evidence>
<evidence type="ECO:0000259" key="7">
    <source>
        <dbReference type="Pfam" id="PF04545"/>
    </source>
</evidence>
<evidence type="ECO:0000256" key="4">
    <source>
        <dbReference type="ARBA" id="ARBA00023125"/>
    </source>
</evidence>
<dbReference type="PANTHER" id="PTHR43133:SF62">
    <property type="entry name" value="RNA POLYMERASE SIGMA FACTOR SIGZ"/>
    <property type="match status" value="1"/>
</dbReference>
<dbReference type="GO" id="GO:0006352">
    <property type="term" value="P:DNA-templated transcription initiation"/>
    <property type="evidence" value="ECO:0007669"/>
    <property type="project" value="InterPro"/>
</dbReference>
<evidence type="ECO:0000256" key="2">
    <source>
        <dbReference type="ARBA" id="ARBA00023015"/>
    </source>
</evidence>
<accession>A0A919Q323</accession>
<evidence type="ECO:0000256" key="1">
    <source>
        <dbReference type="ARBA" id="ARBA00010641"/>
    </source>
</evidence>
<dbReference type="Pfam" id="PF04545">
    <property type="entry name" value="Sigma70_r4"/>
    <property type="match status" value="1"/>
</dbReference>
<dbReference type="EMBL" id="BONR01000003">
    <property type="protein sequence ID" value="GIG54931.1"/>
    <property type="molecule type" value="Genomic_DNA"/>
</dbReference>
<dbReference type="InterPro" id="IPR007627">
    <property type="entry name" value="RNA_pol_sigma70_r2"/>
</dbReference>
<evidence type="ECO:0000259" key="6">
    <source>
        <dbReference type="Pfam" id="PF04542"/>
    </source>
</evidence>
<proteinExistence type="inferred from homology"/>
<dbReference type="InterPro" id="IPR039425">
    <property type="entry name" value="RNA_pol_sigma-70-like"/>
</dbReference>
<dbReference type="Gene3D" id="1.10.10.10">
    <property type="entry name" value="Winged helix-like DNA-binding domain superfamily/Winged helix DNA-binding domain"/>
    <property type="match status" value="1"/>
</dbReference>
<dbReference type="NCBIfam" id="TIGR02937">
    <property type="entry name" value="sigma70-ECF"/>
    <property type="match status" value="1"/>
</dbReference>
<keyword evidence="4" id="KW-0238">DNA-binding</keyword>
<evidence type="ECO:0000313" key="9">
    <source>
        <dbReference type="Proteomes" id="UP000652354"/>
    </source>
</evidence>
<organism evidence="8 9">
    <name type="scientific">Demequina activiva</name>
    <dbReference type="NCBI Taxonomy" id="1582364"/>
    <lineage>
        <taxon>Bacteria</taxon>
        <taxon>Bacillati</taxon>
        <taxon>Actinomycetota</taxon>
        <taxon>Actinomycetes</taxon>
        <taxon>Micrococcales</taxon>
        <taxon>Demequinaceae</taxon>
        <taxon>Demequina</taxon>
    </lineage>
</organism>
<comment type="similarity">
    <text evidence="1">Belongs to the sigma-70 factor family. ECF subfamily.</text>
</comment>
<reference evidence="8" key="1">
    <citation type="submission" date="2021-01" db="EMBL/GenBank/DDBJ databases">
        <title>Whole genome shotgun sequence of Demequina activiva NBRC 110675.</title>
        <authorList>
            <person name="Komaki H."/>
            <person name="Tamura T."/>
        </authorList>
    </citation>
    <scope>NUCLEOTIDE SEQUENCE</scope>
    <source>
        <strain evidence="8">NBRC 110675</strain>
    </source>
</reference>
<dbReference type="InterPro" id="IPR013325">
    <property type="entry name" value="RNA_pol_sigma_r2"/>
</dbReference>
<evidence type="ECO:0000313" key="8">
    <source>
        <dbReference type="EMBL" id="GIG54931.1"/>
    </source>
</evidence>
<feature type="domain" description="RNA polymerase sigma-70 region 4" evidence="7">
    <location>
        <begin position="136"/>
        <end position="176"/>
    </location>
</feature>
<dbReference type="Gene3D" id="1.10.1740.10">
    <property type="match status" value="1"/>
</dbReference>
<gene>
    <name evidence="8" type="ORF">Dac01nite_16830</name>
</gene>
<dbReference type="InterPro" id="IPR013324">
    <property type="entry name" value="RNA_pol_sigma_r3/r4-like"/>
</dbReference>
<protein>
    <submittedName>
        <fullName evidence="8">RNA polymerase sigma factor</fullName>
    </submittedName>
</protein>
<keyword evidence="2" id="KW-0805">Transcription regulation</keyword>
<sequence>MAAVPASQPDRAAVARAFAAGDENALEDLYRDLSPLIYTMAMRALGSEPDAEDVTQQTFVSAWRGRESFDPERGDLRGWVVGILRRRVADALEARSRENRRLEAVRDAAPAEPARGDDADSVLLAYEVEALGDPRATIVSLAFFEGATHEQIAQRLEMPLGTVKSHLRRSLIQLRHRWEVSDVAS</sequence>
<dbReference type="Pfam" id="PF04542">
    <property type="entry name" value="Sigma70_r2"/>
    <property type="match status" value="1"/>
</dbReference>
<dbReference type="Proteomes" id="UP000652354">
    <property type="component" value="Unassembled WGS sequence"/>
</dbReference>
<name>A0A919Q323_9MICO</name>
<dbReference type="InterPro" id="IPR007630">
    <property type="entry name" value="RNA_pol_sigma70_r4"/>
</dbReference>
<dbReference type="InterPro" id="IPR014284">
    <property type="entry name" value="RNA_pol_sigma-70_dom"/>
</dbReference>
<keyword evidence="3" id="KW-0731">Sigma factor</keyword>
<dbReference type="PANTHER" id="PTHR43133">
    <property type="entry name" value="RNA POLYMERASE ECF-TYPE SIGMA FACTO"/>
    <property type="match status" value="1"/>
</dbReference>
<dbReference type="GO" id="GO:0016987">
    <property type="term" value="F:sigma factor activity"/>
    <property type="evidence" value="ECO:0007669"/>
    <property type="project" value="UniProtKB-KW"/>
</dbReference>
<feature type="domain" description="RNA polymerase sigma-70 region 2" evidence="6">
    <location>
        <begin position="29"/>
        <end position="97"/>
    </location>
</feature>
<dbReference type="InterPro" id="IPR036388">
    <property type="entry name" value="WH-like_DNA-bd_sf"/>
</dbReference>
<comment type="caution">
    <text evidence="8">The sequence shown here is derived from an EMBL/GenBank/DDBJ whole genome shotgun (WGS) entry which is preliminary data.</text>
</comment>
<dbReference type="SUPFAM" id="SSF88659">
    <property type="entry name" value="Sigma3 and sigma4 domains of RNA polymerase sigma factors"/>
    <property type="match status" value="1"/>
</dbReference>
<keyword evidence="9" id="KW-1185">Reference proteome</keyword>
<dbReference type="GO" id="GO:0003677">
    <property type="term" value="F:DNA binding"/>
    <property type="evidence" value="ECO:0007669"/>
    <property type="project" value="UniProtKB-KW"/>
</dbReference>
<dbReference type="AlphaFoldDB" id="A0A919Q323"/>
<dbReference type="SUPFAM" id="SSF88946">
    <property type="entry name" value="Sigma2 domain of RNA polymerase sigma factors"/>
    <property type="match status" value="1"/>
</dbReference>